<dbReference type="AlphaFoldDB" id="E0U908"/>
<protein>
    <submittedName>
        <fullName evidence="3">Uncharacterized protein</fullName>
    </submittedName>
</protein>
<dbReference type="HOGENOM" id="CLU_099426_0_0_3"/>
<feature type="region of interest" description="Disordered" evidence="1">
    <location>
        <begin position="1"/>
        <end position="24"/>
    </location>
</feature>
<feature type="region of interest" description="Disordered" evidence="1">
    <location>
        <begin position="106"/>
        <end position="223"/>
    </location>
</feature>
<feature type="compositionally biased region" description="Basic and acidic residues" evidence="1">
    <location>
        <begin position="135"/>
        <end position="148"/>
    </location>
</feature>
<gene>
    <name evidence="3" type="ordered locus">Cyan7822_4229</name>
</gene>
<keyword evidence="2" id="KW-1133">Transmembrane helix</keyword>
<dbReference type="Proteomes" id="UP000008206">
    <property type="component" value="Chromosome"/>
</dbReference>
<keyword evidence="4" id="KW-1185">Reference proteome</keyword>
<reference evidence="4" key="1">
    <citation type="journal article" date="2011" name="MBio">
        <title>Novel metabolic attributes of the genus Cyanothece, comprising a group of unicellular nitrogen-fixing Cyanobacteria.</title>
        <authorList>
            <person name="Bandyopadhyay A."/>
            <person name="Elvitigala T."/>
            <person name="Welsh E."/>
            <person name="Stockel J."/>
            <person name="Liberton M."/>
            <person name="Min H."/>
            <person name="Sherman L.A."/>
            <person name="Pakrasi H.B."/>
        </authorList>
    </citation>
    <scope>NUCLEOTIDE SEQUENCE [LARGE SCALE GENOMIC DNA]</scope>
    <source>
        <strain evidence="4">PCC 7822</strain>
    </source>
</reference>
<evidence type="ECO:0000313" key="4">
    <source>
        <dbReference type="Proteomes" id="UP000008206"/>
    </source>
</evidence>
<keyword evidence="2" id="KW-0812">Transmembrane</keyword>
<proteinExistence type="predicted"/>
<evidence type="ECO:0000313" key="3">
    <source>
        <dbReference type="EMBL" id="ADN16147.1"/>
    </source>
</evidence>
<dbReference type="RefSeq" id="WP_013324210.1">
    <property type="nucleotide sequence ID" value="NC_014501.1"/>
</dbReference>
<sequence>MTHPNSSNNYDKEVHQESYTDGNGNIYQTKQTTETINSNSNPDAYRHGYIHGQAAERSQRRRIVQRDEDNTSRGLLLGSLLATIAILAGGFLWYINQRDNDVTPVTPIIVPNANKPQESPSPSPSPTPQSQTQQESKKETTIIEKVREVPVPVPVPQPEAAQPPSSQTQSSSQPTTPQQQPSGPQTEININPVTPEASKSDNNPSESNSKSQTDTNSNDNTPQ</sequence>
<dbReference type="EMBL" id="CP002198">
    <property type="protein sequence ID" value="ADN16147.1"/>
    <property type="molecule type" value="Genomic_DNA"/>
</dbReference>
<evidence type="ECO:0000256" key="1">
    <source>
        <dbReference type="SAM" id="MobiDB-lite"/>
    </source>
</evidence>
<organism evidence="3 4">
    <name type="scientific">Gloeothece verrucosa (strain PCC 7822)</name>
    <name type="common">Cyanothece sp. (strain PCC 7822)</name>
    <dbReference type="NCBI Taxonomy" id="497965"/>
    <lineage>
        <taxon>Bacteria</taxon>
        <taxon>Bacillati</taxon>
        <taxon>Cyanobacteriota</taxon>
        <taxon>Cyanophyceae</taxon>
        <taxon>Oscillatoriophycideae</taxon>
        <taxon>Chroococcales</taxon>
        <taxon>Aphanothecaceae</taxon>
        <taxon>Gloeothece</taxon>
        <taxon>Gloeothece verrucosa</taxon>
    </lineage>
</organism>
<feature type="compositionally biased region" description="Polar residues" evidence="1">
    <location>
        <begin position="200"/>
        <end position="223"/>
    </location>
</feature>
<dbReference type="STRING" id="497965.Cyan7822_4229"/>
<feature type="transmembrane region" description="Helical" evidence="2">
    <location>
        <begin position="75"/>
        <end position="95"/>
    </location>
</feature>
<evidence type="ECO:0000256" key="2">
    <source>
        <dbReference type="SAM" id="Phobius"/>
    </source>
</evidence>
<dbReference type="eggNOG" id="COG5373">
    <property type="taxonomic scope" value="Bacteria"/>
</dbReference>
<dbReference type="OrthoDB" id="427755at2"/>
<accession>E0U908</accession>
<name>E0U908_GLOV7</name>
<keyword evidence="2" id="KW-0472">Membrane</keyword>
<dbReference type="KEGG" id="cyj:Cyan7822_4229"/>
<feature type="compositionally biased region" description="Low complexity" evidence="1">
    <location>
        <begin position="158"/>
        <end position="186"/>
    </location>
</feature>